<dbReference type="RefSeq" id="WP_043344159.1">
    <property type="nucleotide sequence ID" value="NZ_CP010536.1"/>
</dbReference>
<gene>
    <name evidence="2" type="ORF">F7R26_003800</name>
    <name evidence="1" type="ORF">RR42_m0760</name>
</gene>
<dbReference type="KEGG" id="cbw:RR42_m0760"/>
<dbReference type="Proteomes" id="UP000397656">
    <property type="component" value="Chromosome 1"/>
</dbReference>
<dbReference type="OrthoDB" id="8967063at2"/>
<dbReference type="GeneID" id="98400013"/>
<dbReference type="Gene3D" id="1.10.10.10">
    <property type="entry name" value="Winged helix-like DNA-binding domain superfamily/Winged helix DNA-binding domain"/>
    <property type="match status" value="1"/>
</dbReference>
<evidence type="ECO:0000313" key="2">
    <source>
        <dbReference type="EMBL" id="QOT77215.1"/>
    </source>
</evidence>
<dbReference type="EMBL" id="CP062803">
    <property type="protein sequence ID" value="QOT77215.1"/>
    <property type="molecule type" value="Genomic_DNA"/>
</dbReference>
<reference evidence="1 3" key="1">
    <citation type="journal article" date="2015" name="Genome Announc.">
        <title>Complete Genome Sequence of Cupriavidus basilensis 4G11, Isolated from the Oak Ridge Field Research Center Site.</title>
        <authorList>
            <person name="Ray J."/>
            <person name="Waters R.J."/>
            <person name="Skerker J.M."/>
            <person name="Kuehl J.V."/>
            <person name="Price M.N."/>
            <person name="Huang J."/>
            <person name="Chakraborty R."/>
            <person name="Arkin A.P."/>
            <person name="Deutschbauer A."/>
        </authorList>
    </citation>
    <scope>NUCLEOTIDE SEQUENCE [LARGE SCALE GENOMIC DNA]</scope>
    <source>
        <strain evidence="1">4G11</strain>
    </source>
</reference>
<dbReference type="Proteomes" id="UP000031843">
    <property type="component" value="Chromosome main"/>
</dbReference>
<proteinExistence type="predicted"/>
<reference evidence="2 4" key="2">
    <citation type="submission" date="2020-10" db="EMBL/GenBank/DDBJ databases">
        <title>Complete genome sequence of Cupriavidus basilensis CCUG 49340T.</title>
        <authorList>
            <person name="Salva-Serra F."/>
            <person name="Donoso R.A."/>
            <person name="Cho K.H."/>
            <person name="Yoo J.A."/>
            <person name="Lee K."/>
            <person name="Yoon S.-H."/>
            <person name="Perez-Pantoja D."/>
            <person name="Moore E.R.B."/>
        </authorList>
    </citation>
    <scope>NUCLEOTIDE SEQUENCE [LARGE SCALE GENOMIC DNA]</scope>
    <source>
        <strain evidence="4">CCUG 49340</strain>
        <strain evidence="2">DSM 11853</strain>
    </source>
</reference>
<evidence type="ECO:0008006" key="5">
    <source>
        <dbReference type="Google" id="ProtNLM"/>
    </source>
</evidence>
<dbReference type="EMBL" id="CP010536">
    <property type="protein sequence ID" value="AJG18172.1"/>
    <property type="molecule type" value="Genomic_DNA"/>
</dbReference>
<sequence>MSFADRVLTALRADSQAMMTDLQLAKALGNADASKLSHHLLLLQDSGLVAKTATSGWRLTWAGHDRAEARSVA</sequence>
<dbReference type="AlphaFoldDB" id="A0A0C4Y031"/>
<organism evidence="1 3">
    <name type="scientific">Cupriavidus basilensis</name>
    <dbReference type="NCBI Taxonomy" id="68895"/>
    <lineage>
        <taxon>Bacteria</taxon>
        <taxon>Pseudomonadati</taxon>
        <taxon>Pseudomonadota</taxon>
        <taxon>Betaproteobacteria</taxon>
        <taxon>Burkholderiales</taxon>
        <taxon>Burkholderiaceae</taxon>
        <taxon>Cupriavidus</taxon>
    </lineage>
</organism>
<protein>
    <recommendedName>
        <fullName evidence="5">ArsR family transcriptional regulator</fullName>
    </recommendedName>
</protein>
<accession>A0A0C4Y031</accession>
<evidence type="ECO:0000313" key="3">
    <source>
        <dbReference type="Proteomes" id="UP000031843"/>
    </source>
</evidence>
<name>A0A0C4Y031_9BURK</name>
<keyword evidence="3" id="KW-1185">Reference proteome</keyword>
<evidence type="ECO:0000313" key="1">
    <source>
        <dbReference type="EMBL" id="AJG18172.1"/>
    </source>
</evidence>
<evidence type="ECO:0000313" key="4">
    <source>
        <dbReference type="Proteomes" id="UP000397656"/>
    </source>
</evidence>
<dbReference type="InterPro" id="IPR036388">
    <property type="entry name" value="WH-like_DNA-bd_sf"/>
</dbReference>